<dbReference type="EMBL" id="KZ824422">
    <property type="protein sequence ID" value="RAL05161.1"/>
    <property type="molecule type" value="Genomic_DNA"/>
</dbReference>
<dbReference type="GeneID" id="37225623"/>
<accession>A0A395HB39</accession>
<protein>
    <submittedName>
        <fullName evidence="2">Uncharacterized protein</fullName>
    </submittedName>
</protein>
<dbReference type="OrthoDB" id="2958217at2759"/>
<sequence>MAPGYDAAVAKDTQVLFLDKSQSRMPEADYKFKNYHGMTIALGRILDIQTRKNSCFLCASVATLVLREGNIDQRLTAYLKIIGAFFPCSSIYVEGENGSRAIDAPLYRDSYSLDAAKMPDFTLDCSVGDIGWLTVQKWVKESPEDDRSSELPDGKYKPVEVVSD</sequence>
<dbReference type="Proteomes" id="UP000249402">
    <property type="component" value="Unassembled WGS sequence"/>
</dbReference>
<evidence type="ECO:0000313" key="3">
    <source>
        <dbReference type="Proteomes" id="UP000249402"/>
    </source>
</evidence>
<gene>
    <name evidence="2" type="ORF">BO80DRAFT_431688</name>
</gene>
<proteinExistence type="predicted"/>
<dbReference type="STRING" id="1448316.A0A395HB39"/>
<dbReference type="RefSeq" id="XP_025579488.1">
    <property type="nucleotide sequence ID" value="XM_025720758.1"/>
</dbReference>
<organism evidence="2 3">
    <name type="scientific">Aspergillus ibericus CBS 121593</name>
    <dbReference type="NCBI Taxonomy" id="1448316"/>
    <lineage>
        <taxon>Eukaryota</taxon>
        <taxon>Fungi</taxon>
        <taxon>Dikarya</taxon>
        <taxon>Ascomycota</taxon>
        <taxon>Pezizomycotina</taxon>
        <taxon>Eurotiomycetes</taxon>
        <taxon>Eurotiomycetidae</taxon>
        <taxon>Eurotiales</taxon>
        <taxon>Aspergillaceae</taxon>
        <taxon>Aspergillus</taxon>
        <taxon>Aspergillus subgen. Circumdati</taxon>
    </lineage>
</organism>
<name>A0A395HB39_9EURO</name>
<reference evidence="2 3" key="1">
    <citation type="submission" date="2018-02" db="EMBL/GenBank/DDBJ databases">
        <title>The genomes of Aspergillus section Nigri reveals drivers in fungal speciation.</title>
        <authorList>
            <consortium name="DOE Joint Genome Institute"/>
            <person name="Vesth T.C."/>
            <person name="Nybo J."/>
            <person name="Theobald S."/>
            <person name="Brandl J."/>
            <person name="Frisvad J.C."/>
            <person name="Nielsen K.F."/>
            <person name="Lyhne E.K."/>
            <person name="Kogle M.E."/>
            <person name="Kuo A."/>
            <person name="Riley R."/>
            <person name="Clum A."/>
            <person name="Nolan M."/>
            <person name="Lipzen A."/>
            <person name="Salamov A."/>
            <person name="Henrissat B."/>
            <person name="Wiebenga A."/>
            <person name="De vries R.P."/>
            <person name="Grigoriev I.V."/>
            <person name="Mortensen U.H."/>
            <person name="Andersen M.R."/>
            <person name="Baker S.E."/>
        </authorList>
    </citation>
    <scope>NUCLEOTIDE SEQUENCE [LARGE SCALE GENOMIC DNA]</scope>
    <source>
        <strain evidence="2 3">CBS 121593</strain>
    </source>
</reference>
<dbReference type="AlphaFoldDB" id="A0A395HB39"/>
<evidence type="ECO:0000313" key="2">
    <source>
        <dbReference type="EMBL" id="RAL05161.1"/>
    </source>
</evidence>
<feature type="compositionally biased region" description="Basic and acidic residues" evidence="1">
    <location>
        <begin position="140"/>
        <end position="158"/>
    </location>
</feature>
<feature type="region of interest" description="Disordered" evidence="1">
    <location>
        <begin position="140"/>
        <end position="164"/>
    </location>
</feature>
<evidence type="ECO:0000256" key="1">
    <source>
        <dbReference type="SAM" id="MobiDB-lite"/>
    </source>
</evidence>
<dbReference type="VEuPathDB" id="FungiDB:BO80DRAFT_431688"/>
<keyword evidence="3" id="KW-1185">Reference proteome</keyword>